<proteinExistence type="predicted"/>
<gene>
    <name evidence="3" type="ORF">DME_LOCUS5321</name>
</gene>
<evidence type="ECO:0000313" key="3">
    <source>
        <dbReference type="EMBL" id="VDN55348.1"/>
    </source>
</evidence>
<name>A0A3P7PZZ6_DRAME</name>
<dbReference type="PANTHER" id="PTHR46705">
    <property type="entry name" value="PROTEIN CBG09805"/>
    <property type="match status" value="1"/>
</dbReference>
<evidence type="ECO:0000313" key="4">
    <source>
        <dbReference type="Proteomes" id="UP000274756"/>
    </source>
</evidence>
<dbReference type="OrthoDB" id="5798149at2759"/>
<dbReference type="Pfam" id="PF01682">
    <property type="entry name" value="DB"/>
    <property type="match status" value="1"/>
</dbReference>
<dbReference type="EMBL" id="UYYG01001152">
    <property type="protein sequence ID" value="VDN55348.1"/>
    <property type="molecule type" value="Genomic_DNA"/>
</dbReference>
<dbReference type="AlphaFoldDB" id="A0A3P7PZZ6"/>
<reference evidence="3 4" key="1">
    <citation type="submission" date="2018-11" db="EMBL/GenBank/DDBJ databases">
        <authorList>
            <consortium name="Pathogen Informatics"/>
        </authorList>
    </citation>
    <scope>NUCLEOTIDE SEQUENCE [LARGE SCALE GENOMIC DNA]</scope>
</reference>
<keyword evidence="4" id="KW-1185">Reference proteome</keyword>
<accession>A0A3P7PZZ6</accession>
<dbReference type="Proteomes" id="UP000274756">
    <property type="component" value="Unassembled WGS sequence"/>
</dbReference>
<dbReference type="PANTHER" id="PTHR46705:SF10">
    <property type="entry name" value="DOMAIN OF UNKNOWN FUNCTION DB DOMAIN-CONTAINING PROTEIN"/>
    <property type="match status" value="1"/>
</dbReference>
<sequence length="190" mass="21161">MSQQPVITLKQTVAQPRSFVQSSRPTNIPPSPPPPPPPPPHIPPPQFSLPLPPPQPRRQTNMDYRSTLSPNEKLGLCCRKRNLPSSCQTLCNYDTFTDRSLVNAVLTNQCPGPQLTQAFDCATSMADHTECCIRNGIGTFNGGQCMAFCTTHRGNPNNAFQYIGCLQVFDRIKQCYSDYHINHPNIFGDF</sequence>
<organism evidence="3 4">
    <name type="scientific">Dracunculus medinensis</name>
    <name type="common">Guinea worm</name>
    <dbReference type="NCBI Taxonomy" id="318479"/>
    <lineage>
        <taxon>Eukaryota</taxon>
        <taxon>Metazoa</taxon>
        <taxon>Ecdysozoa</taxon>
        <taxon>Nematoda</taxon>
        <taxon>Chromadorea</taxon>
        <taxon>Rhabditida</taxon>
        <taxon>Spirurina</taxon>
        <taxon>Dracunculoidea</taxon>
        <taxon>Dracunculidae</taxon>
        <taxon>Dracunculus</taxon>
    </lineage>
</organism>
<feature type="compositionally biased region" description="Pro residues" evidence="1">
    <location>
        <begin position="27"/>
        <end position="56"/>
    </location>
</feature>
<feature type="compositionally biased region" description="Polar residues" evidence="1">
    <location>
        <begin position="1"/>
        <end position="26"/>
    </location>
</feature>
<feature type="domain" description="Domain of unknown function DB" evidence="2">
    <location>
        <begin position="77"/>
        <end position="176"/>
    </location>
</feature>
<protein>
    <recommendedName>
        <fullName evidence="2">Domain of unknown function DB domain-containing protein</fullName>
    </recommendedName>
</protein>
<feature type="region of interest" description="Disordered" evidence="1">
    <location>
        <begin position="1"/>
        <end position="65"/>
    </location>
</feature>
<dbReference type="InterPro" id="IPR002602">
    <property type="entry name" value="DB"/>
</dbReference>
<evidence type="ECO:0000256" key="1">
    <source>
        <dbReference type="SAM" id="MobiDB-lite"/>
    </source>
</evidence>
<evidence type="ECO:0000259" key="2">
    <source>
        <dbReference type="Pfam" id="PF01682"/>
    </source>
</evidence>